<name>A0A6M8BC32_9CYAN</name>
<dbReference type="AlphaFoldDB" id="A0A6M8BC32"/>
<protein>
    <submittedName>
        <fullName evidence="2">O-antigen ligase domain-containing protein</fullName>
    </submittedName>
</protein>
<evidence type="ECO:0000256" key="1">
    <source>
        <dbReference type="SAM" id="Phobius"/>
    </source>
</evidence>
<keyword evidence="1" id="KW-0472">Membrane</keyword>
<feature type="transmembrane region" description="Helical" evidence="1">
    <location>
        <begin position="178"/>
        <end position="202"/>
    </location>
</feature>
<keyword evidence="1" id="KW-1133">Transmembrane helix</keyword>
<sequence length="455" mass="50533">MVNLFRQLSIQWAIVVSFVTGFLYLSQFEFELPLLIPGTRMAFTTYAVFLGIILFNAEAKRLFSFRLSWFDLPMIVWWICPFLSSISNDLGIFDGLKELGAQSVNWVLPYLLGRVYLRDLEGLRKLCLGIVVGTLSYIPLCWIEMRLSPILHQTIYGFDGSGGRIGQNVIEGVGYRPIVFQAHGLVVGAWFMSAAVISVWLWKSGSINRLFGLPFKWLALAIVVQSFLTRSLAATVFFCVGVFIFFVSRYLRNFLPLLAISFCILIYLHNGISGSLAKDGITAAVSGVTSESKTESLQFRLNSEDVLVDKANQRMWFGWGGYGRNRVIDHRGYEYITDSLWIIVYGTRGLVGLVSLTLVFLLPSLVLIFYFPTGAWHHRRLAPVAALSVVLALNMADALLNAFPHPLLTISAGGILGLFADHTESKTLGISLKAIESPVSASSAIAPFSQRSSVK</sequence>
<dbReference type="Proteomes" id="UP000505210">
    <property type="component" value="Chromosome"/>
</dbReference>
<feature type="transmembrane region" description="Helical" evidence="1">
    <location>
        <begin position="250"/>
        <end position="268"/>
    </location>
</feature>
<feature type="transmembrane region" description="Helical" evidence="1">
    <location>
        <begin position="12"/>
        <end position="28"/>
    </location>
</feature>
<keyword evidence="3" id="KW-1185">Reference proteome</keyword>
<gene>
    <name evidence="2" type="ORF">HPC62_20330</name>
</gene>
<feature type="transmembrane region" description="Helical" evidence="1">
    <location>
        <begin position="214"/>
        <end position="244"/>
    </location>
</feature>
<keyword evidence="1" id="KW-0812">Transmembrane</keyword>
<organism evidence="2 3">
    <name type="scientific">Thermoleptolyngbya sichuanensis A183</name>
    <dbReference type="NCBI Taxonomy" id="2737172"/>
    <lineage>
        <taxon>Bacteria</taxon>
        <taxon>Bacillati</taxon>
        <taxon>Cyanobacteriota</taxon>
        <taxon>Cyanophyceae</taxon>
        <taxon>Oculatellales</taxon>
        <taxon>Oculatellaceae</taxon>
        <taxon>Thermoleptolyngbya</taxon>
        <taxon>Thermoleptolyngbya sichuanensis</taxon>
    </lineage>
</organism>
<dbReference type="RefSeq" id="WP_172358255.1">
    <property type="nucleotide sequence ID" value="NZ_CP053661.1"/>
</dbReference>
<feature type="transmembrane region" description="Helical" evidence="1">
    <location>
        <begin position="350"/>
        <end position="371"/>
    </location>
</feature>
<accession>A0A6M8BC32</accession>
<dbReference type="KEGG" id="theu:HPC62_20330"/>
<evidence type="ECO:0000313" key="2">
    <source>
        <dbReference type="EMBL" id="QKD84208.1"/>
    </source>
</evidence>
<dbReference type="GO" id="GO:0016874">
    <property type="term" value="F:ligase activity"/>
    <property type="evidence" value="ECO:0007669"/>
    <property type="project" value="UniProtKB-KW"/>
</dbReference>
<dbReference type="EMBL" id="CP053661">
    <property type="protein sequence ID" value="QKD84208.1"/>
    <property type="molecule type" value="Genomic_DNA"/>
</dbReference>
<keyword evidence="2" id="KW-0436">Ligase</keyword>
<proteinExistence type="predicted"/>
<evidence type="ECO:0000313" key="3">
    <source>
        <dbReference type="Proteomes" id="UP000505210"/>
    </source>
</evidence>
<feature type="transmembrane region" description="Helical" evidence="1">
    <location>
        <begin position="34"/>
        <end position="55"/>
    </location>
</feature>
<reference evidence="2 3" key="1">
    <citation type="submission" date="2020-05" db="EMBL/GenBank/DDBJ databases">
        <title>Complete genome sequence of of a novel Thermoleptolyngbya strain isolated from hot springs of Ganzi, Sichuan China.</title>
        <authorList>
            <person name="Tang J."/>
            <person name="Daroch M."/>
            <person name="Li L."/>
            <person name="Waleron K."/>
            <person name="Waleron M."/>
            <person name="Waleron M."/>
        </authorList>
    </citation>
    <scope>NUCLEOTIDE SEQUENCE [LARGE SCALE GENOMIC DNA]</scope>
    <source>
        <strain evidence="2 3">PKUAC-SCTA183</strain>
    </source>
</reference>